<proteinExistence type="predicted"/>
<dbReference type="AlphaFoldDB" id="A0A9D4QR70"/>
<reference evidence="1" key="1">
    <citation type="journal article" date="2019" name="bioRxiv">
        <title>The Genome of the Zebra Mussel, Dreissena polymorpha: A Resource for Invasive Species Research.</title>
        <authorList>
            <person name="McCartney M.A."/>
            <person name="Auch B."/>
            <person name="Kono T."/>
            <person name="Mallez S."/>
            <person name="Zhang Y."/>
            <person name="Obille A."/>
            <person name="Becker A."/>
            <person name="Abrahante J.E."/>
            <person name="Garbe J."/>
            <person name="Badalamenti J.P."/>
            <person name="Herman A."/>
            <person name="Mangelson H."/>
            <person name="Liachko I."/>
            <person name="Sullivan S."/>
            <person name="Sone E.D."/>
            <person name="Koren S."/>
            <person name="Silverstein K.A.T."/>
            <person name="Beckman K.B."/>
            <person name="Gohl D.M."/>
        </authorList>
    </citation>
    <scope>NUCLEOTIDE SEQUENCE</scope>
    <source>
        <strain evidence="1">Duluth1</strain>
        <tissue evidence="1">Whole animal</tissue>
    </source>
</reference>
<sequence>MKLKIQKSTITPNYYCSWLNEETDQLSLPSYLAHYEENLDIVDSNRSLLKQHADIVYFAVEQIEANGPPVHAFDDIAPNTIQEHDENVQPEEDKMFAILNSDEVLPTRTPLSDITVAASNRTSLLKIRPGYWT</sequence>
<name>A0A9D4QR70_DREPO</name>
<reference evidence="1" key="2">
    <citation type="submission" date="2020-11" db="EMBL/GenBank/DDBJ databases">
        <authorList>
            <person name="McCartney M.A."/>
            <person name="Auch B."/>
            <person name="Kono T."/>
            <person name="Mallez S."/>
            <person name="Becker A."/>
            <person name="Gohl D.M."/>
            <person name="Silverstein K.A.T."/>
            <person name="Koren S."/>
            <person name="Bechman K.B."/>
            <person name="Herman A."/>
            <person name="Abrahante J.E."/>
            <person name="Garbe J."/>
        </authorList>
    </citation>
    <scope>NUCLEOTIDE SEQUENCE</scope>
    <source>
        <strain evidence="1">Duluth1</strain>
        <tissue evidence="1">Whole animal</tissue>
    </source>
</reference>
<protein>
    <submittedName>
        <fullName evidence="1">Uncharacterized protein</fullName>
    </submittedName>
</protein>
<accession>A0A9D4QR70</accession>
<evidence type="ECO:0000313" key="2">
    <source>
        <dbReference type="Proteomes" id="UP000828390"/>
    </source>
</evidence>
<keyword evidence="2" id="KW-1185">Reference proteome</keyword>
<organism evidence="1 2">
    <name type="scientific">Dreissena polymorpha</name>
    <name type="common">Zebra mussel</name>
    <name type="synonym">Mytilus polymorpha</name>
    <dbReference type="NCBI Taxonomy" id="45954"/>
    <lineage>
        <taxon>Eukaryota</taxon>
        <taxon>Metazoa</taxon>
        <taxon>Spiralia</taxon>
        <taxon>Lophotrochozoa</taxon>
        <taxon>Mollusca</taxon>
        <taxon>Bivalvia</taxon>
        <taxon>Autobranchia</taxon>
        <taxon>Heteroconchia</taxon>
        <taxon>Euheterodonta</taxon>
        <taxon>Imparidentia</taxon>
        <taxon>Neoheterodontei</taxon>
        <taxon>Myida</taxon>
        <taxon>Dreissenoidea</taxon>
        <taxon>Dreissenidae</taxon>
        <taxon>Dreissena</taxon>
    </lineage>
</organism>
<comment type="caution">
    <text evidence="1">The sequence shown here is derived from an EMBL/GenBank/DDBJ whole genome shotgun (WGS) entry which is preliminary data.</text>
</comment>
<gene>
    <name evidence="1" type="ORF">DPMN_113014</name>
</gene>
<dbReference type="Proteomes" id="UP000828390">
    <property type="component" value="Unassembled WGS sequence"/>
</dbReference>
<dbReference type="EMBL" id="JAIWYP010000004">
    <property type="protein sequence ID" value="KAH3839582.1"/>
    <property type="molecule type" value="Genomic_DNA"/>
</dbReference>
<evidence type="ECO:0000313" key="1">
    <source>
        <dbReference type="EMBL" id="KAH3839582.1"/>
    </source>
</evidence>